<feature type="compositionally biased region" description="Pro residues" evidence="1">
    <location>
        <begin position="451"/>
        <end position="462"/>
    </location>
</feature>
<feature type="region of interest" description="Disordered" evidence="1">
    <location>
        <begin position="447"/>
        <end position="498"/>
    </location>
</feature>
<keyword evidence="3" id="KW-1185">Reference proteome</keyword>
<feature type="compositionally biased region" description="Polar residues" evidence="1">
    <location>
        <begin position="40"/>
        <end position="52"/>
    </location>
</feature>
<comment type="caution">
    <text evidence="2">The sequence shown here is derived from an EMBL/GenBank/DDBJ whole genome shotgun (WGS) entry which is preliminary data.</text>
</comment>
<feature type="compositionally biased region" description="Pro residues" evidence="1">
    <location>
        <begin position="327"/>
        <end position="337"/>
    </location>
</feature>
<feature type="compositionally biased region" description="Basic and acidic residues" evidence="1">
    <location>
        <begin position="189"/>
        <end position="203"/>
    </location>
</feature>
<dbReference type="AlphaFoldDB" id="A0AAV9RJY4"/>
<sequence>MPRTGRPANPTPKPRKCPSMPATHTPTRYSPPHQAGRLASPSTKAKPLSNQHCILLNQDPLARAQRPPNRRIGHRSQGPRSKEIQAIPIEPKRQPQHPPIVEQTETTRASQAVKQAPRSTTPPTTVPNPASATLGGKSHWAQDHPLNTTACHTMEDRTQQSKSHAQSPHCANALPPAQNKAPRHKSAPPRKEGPQHLDQRLPDTHTLARSCPTRKPTPKPTKGREPTEPKPKPTEKPRPVHPEINPGQPARPNRAVPSNIPPPDRTGTSIRNRKADKEPELEPEPPRSKRYLSLSKANHPPPPQNKTYTQPFEQLPEYIRPYTPRLTPLPPTDPPPCQQNALLEGESTCNGMVPTRQFRRPLSPPMHRRPGYQSMHRPKAPATYPPGPKLLRPSQDPSPEATRPRNPVPPSPPQIRPGAARHQASNWQRLPKSIACSHQMSCLRAAKAPPRLGPQPLMPDHPSPGILQYPKPRHPRTSTTMPQDEAKGAPPLLGDGVD</sequence>
<evidence type="ECO:0000256" key="1">
    <source>
        <dbReference type="SAM" id="MobiDB-lite"/>
    </source>
</evidence>
<accession>A0AAV9RJY4</accession>
<evidence type="ECO:0000313" key="3">
    <source>
        <dbReference type="Proteomes" id="UP001311232"/>
    </source>
</evidence>
<protein>
    <submittedName>
        <fullName evidence="2">Uncharacterized protein</fullName>
    </submittedName>
</protein>
<feature type="compositionally biased region" description="Basic and acidic residues" evidence="1">
    <location>
        <begin position="273"/>
        <end position="287"/>
    </location>
</feature>
<proteinExistence type="predicted"/>
<feature type="compositionally biased region" description="Polar residues" evidence="1">
    <location>
        <begin position="103"/>
        <end position="131"/>
    </location>
</feature>
<evidence type="ECO:0000313" key="2">
    <source>
        <dbReference type="EMBL" id="KAK5609286.1"/>
    </source>
</evidence>
<name>A0AAV9RJY4_9TELE</name>
<reference evidence="2 3" key="1">
    <citation type="submission" date="2021-06" db="EMBL/GenBank/DDBJ databases">
        <authorList>
            <person name="Palmer J.M."/>
        </authorList>
    </citation>
    <scope>NUCLEOTIDE SEQUENCE [LARGE SCALE GENOMIC DNA]</scope>
    <source>
        <strain evidence="2 3">MEX-2019</strain>
        <tissue evidence="2">Muscle</tissue>
    </source>
</reference>
<feature type="compositionally biased region" description="Basic and acidic residues" evidence="1">
    <location>
        <begin position="222"/>
        <end position="241"/>
    </location>
</feature>
<dbReference type="EMBL" id="JAHHUM010001754">
    <property type="protein sequence ID" value="KAK5609286.1"/>
    <property type="molecule type" value="Genomic_DNA"/>
</dbReference>
<dbReference type="Proteomes" id="UP001311232">
    <property type="component" value="Unassembled WGS sequence"/>
</dbReference>
<gene>
    <name evidence="2" type="ORF">CRENBAI_012823</name>
</gene>
<feature type="compositionally biased region" description="Pro residues" evidence="1">
    <location>
        <begin position="406"/>
        <end position="415"/>
    </location>
</feature>
<organism evidence="2 3">
    <name type="scientific">Crenichthys baileyi</name>
    <name type="common">White River springfish</name>
    <dbReference type="NCBI Taxonomy" id="28760"/>
    <lineage>
        <taxon>Eukaryota</taxon>
        <taxon>Metazoa</taxon>
        <taxon>Chordata</taxon>
        <taxon>Craniata</taxon>
        <taxon>Vertebrata</taxon>
        <taxon>Euteleostomi</taxon>
        <taxon>Actinopterygii</taxon>
        <taxon>Neopterygii</taxon>
        <taxon>Teleostei</taxon>
        <taxon>Neoteleostei</taxon>
        <taxon>Acanthomorphata</taxon>
        <taxon>Ovalentaria</taxon>
        <taxon>Atherinomorphae</taxon>
        <taxon>Cyprinodontiformes</taxon>
        <taxon>Goodeidae</taxon>
        <taxon>Crenichthys</taxon>
    </lineage>
</organism>
<feature type="region of interest" description="Disordered" evidence="1">
    <location>
        <begin position="1"/>
        <end position="432"/>
    </location>
</feature>